<evidence type="ECO:0000256" key="1">
    <source>
        <dbReference type="SAM" id="MobiDB-lite"/>
    </source>
</evidence>
<keyword evidence="3" id="KW-1185">Reference proteome</keyword>
<reference evidence="2" key="1">
    <citation type="journal article" date="2021" name="bioRxiv">
        <title>Whole Genome Assembly and Annotation of Northern Wild Rice, Zizania palustris L., Supports a Whole Genome Duplication in the Zizania Genus.</title>
        <authorList>
            <person name="Haas M."/>
            <person name="Kono T."/>
            <person name="Macchietto M."/>
            <person name="Millas R."/>
            <person name="McGilp L."/>
            <person name="Shao M."/>
            <person name="Duquette J."/>
            <person name="Hirsch C.N."/>
            <person name="Kimball J."/>
        </authorList>
    </citation>
    <scope>NUCLEOTIDE SEQUENCE</scope>
    <source>
        <tissue evidence="2">Fresh leaf tissue</tissue>
    </source>
</reference>
<dbReference type="AlphaFoldDB" id="A0A8J5T8R8"/>
<dbReference type="EMBL" id="JAAALK010000086">
    <property type="protein sequence ID" value="KAG8083097.1"/>
    <property type="molecule type" value="Genomic_DNA"/>
</dbReference>
<organism evidence="2 3">
    <name type="scientific">Zizania palustris</name>
    <name type="common">Northern wild rice</name>
    <dbReference type="NCBI Taxonomy" id="103762"/>
    <lineage>
        <taxon>Eukaryota</taxon>
        <taxon>Viridiplantae</taxon>
        <taxon>Streptophyta</taxon>
        <taxon>Embryophyta</taxon>
        <taxon>Tracheophyta</taxon>
        <taxon>Spermatophyta</taxon>
        <taxon>Magnoliopsida</taxon>
        <taxon>Liliopsida</taxon>
        <taxon>Poales</taxon>
        <taxon>Poaceae</taxon>
        <taxon>BOP clade</taxon>
        <taxon>Oryzoideae</taxon>
        <taxon>Oryzeae</taxon>
        <taxon>Zizaniinae</taxon>
        <taxon>Zizania</taxon>
    </lineage>
</organism>
<dbReference type="Proteomes" id="UP000729402">
    <property type="component" value="Unassembled WGS sequence"/>
</dbReference>
<feature type="region of interest" description="Disordered" evidence="1">
    <location>
        <begin position="90"/>
        <end position="123"/>
    </location>
</feature>
<name>A0A8J5T8R8_ZIZPA</name>
<evidence type="ECO:0000313" key="2">
    <source>
        <dbReference type="EMBL" id="KAG8083097.1"/>
    </source>
</evidence>
<accession>A0A8J5T8R8</accession>
<feature type="region of interest" description="Disordered" evidence="1">
    <location>
        <begin position="1"/>
        <end position="22"/>
    </location>
</feature>
<reference evidence="2" key="2">
    <citation type="submission" date="2021-02" db="EMBL/GenBank/DDBJ databases">
        <authorList>
            <person name="Kimball J.A."/>
            <person name="Haas M.W."/>
            <person name="Macchietto M."/>
            <person name="Kono T."/>
            <person name="Duquette J."/>
            <person name="Shao M."/>
        </authorList>
    </citation>
    <scope>NUCLEOTIDE SEQUENCE</scope>
    <source>
        <tissue evidence="2">Fresh leaf tissue</tissue>
    </source>
</reference>
<comment type="caution">
    <text evidence="2">The sequence shown here is derived from an EMBL/GenBank/DDBJ whole genome shotgun (WGS) entry which is preliminary data.</text>
</comment>
<feature type="compositionally biased region" description="Low complexity" evidence="1">
    <location>
        <begin position="90"/>
        <end position="112"/>
    </location>
</feature>
<sequence>MFLFFSSPHQTLSPSSSSLMSRRQPRALQIPPPSFLCNLPPRLSSLHIGPPTSFLRPCRQPTTPQVATFHRPNPPTVLLSLQPPAAAILAPSASRCRPPPSTLLSASPASSCRPPPSTSHVGVPLSSLQKLAC</sequence>
<gene>
    <name evidence="2" type="ORF">GUJ93_ZPchr0014g46834</name>
</gene>
<evidence type="ECO:0000313" key="3">
    <source>
        <dbReference type="Proteomes" id="UP000729402"/>
    </source>
</evidence>
<proteinExistence type="predicted"/>
<protein>
    <submittedName>
        <fullName evidence="2">Uncharacterized protein</fullName>
    </submittedName>
</protein>